<dbReference type="GO" id="GO:0043041">
    <property type="term" value="P:amino acid activation for nonribosomal peptide biosynthetic process"/>
    <property type="evidence" value="ECO:0007669"/>
    <property type="project" value="TreeGrafter"/>
</dbReference>
<dbReference type="PROSITE" id="PS00012">
    <property type="entry name" value="PHOSPHOPANTETHEINE"/>
    <property type="match status" value="3"/>
</dbReference>
<keyword evidence="4" id="KW-0597">Phosphoprotein</keyword>
<dbReference type="GO" id="GO:0005737">
    <property type="term" value="C:cytoplasm"/>
    <property type="evidence" value="ECO:0007669"/>
    <property type="project" value="TreeGrafter"/>
</dbReference>
<sequence>MAQSRIEEIWPLSPLQAGLLFHAVYDGEGLDVYIGHWILDLDGPVDAARLHAAWEALLTRHAPLRACFRQRKSGETVQIIPRQVELPWRVVDLSHLDDPEQAVRELAEEDRTKRFDLANAPLLRLTLIRLADDSHCLVVTCHHTIMDGWSLPIVIDELSMLYAANGGPLNLPAVTSYREYLAWLSRQDKDRALSAWVAELRGAEEPTLVAPADPGRAPGMPESVTVELPENLTRSLDELARGHGLTLNTVVRGAWALVLAQLAGRTEVVFGAVVSTRPPDLPGVEGMVGLFLNTVPVRVRLRASTPVLELLAELQKRQSTLIPDQFVGLADIQQAAGPGAIFDTLLVFEKFRREPGESDSAETFGIQVIQGREAAHYPLTLVAVPGESMLFKLDYLTDLFDQATALAIVERFTGVLRQLTGAGDLRVADVDVTSAAERELVVNEWSAASHAAPSRLAPDLFGRQVERRRDEVAVVDGDRAMSYGELAERAEKLAGYLSGRGVRRGDRVAVVMDRSPDLIATLLAVWKAGAAYVPVDPAYPVERVKFMLADAEPAAVVCAEAYRDAALDGGLDPIVLDDPRTRQAVAECTRLSVGATADDLAYVMYTSGSTGTPKGVAVSHGNVAALVGEPGWAGSPDDAVLMHASHAFDISLFEMWVPLLSGARVVLAGSGAVDGEALAGYVAGGVTAAHLTAGTFRVVAEESPESIAGLREVLTGGDAVPPAAVERVRRTCPGVRVRHLYGPTEATLCATWWLLEPGDETGSVLPIGRPLSGRRVYVLDAFLRPVPPGVAGELYVAGAGVAQGYLGRSALTAERFVADPFVPAERMYRTGDLAYWMDQGALAFAGRADDQVKIRGYRVEPGEIEVVLAGLPGVGQAVVSARDEHLIGYVVAEAGQDVDPVRLRGQLAETLPEFMVPAAVLVLDELPLTVNGKVDRQALPEPDFASKAVGREPATEAERILCGVFAEALGLERVGVEDSFFELGGDSISSMQVAARARREGISLTPRQVFELRTPERLAALAQEAQTTRRDRSAVDTGVGEIPWMPVMRALGDDAVRPGFAQARVVVTPAGLNLDALVNALQAVLDVHDLLRVRVEPDGRALFETGRRTGSRQGERYRQQRSAGLSNSARRLIVAERGAVDAAGLVTRVAAGTGKIDEIAEHEARTAAGRLNPSAGIMVQAVWVDAGNAERGRLALVVHHLSVDAVSWAILLPDLRAAYDEVISGGTPALEPATTSYRQWARRLTEQAFSESTVAEIDQWIAVLDGADPSLEQHTEQHTGQSHSWSSTLSGTVARNLVAYLPGAFHCGIQEVLLAGLAGAVVRWRGTDAGLLVDVECHGREAADGEDLLRTVGWFTSVHPVRLDASGVDLSAAAAGTASDDRSASSATAAAGQLLKAVKEQVRAVPGDGLGYGLLRYLNPDTAARLAEWPSPQIGFNYLGRTSLAPTDIAWQQMGEGPLGGGPDTVLAHAVEVGAEVRDTSAGPRLGLAIDGRDLDPATVERLGEAWLEMLTGLATLAEDPDAGGHTPSDFDLVDVTQRDVEELEAAAPGLTDIWSLSPLQEGMLFERAFDEEGVDVYQSQRILDLDGPLDAERLRAAWRQLAARHESLRTSFRQLGSGETVQVVVGEVDIPWRAADVSHLDEADAAAEVDRLLTEDQERFDVSKAPLLRLSLIRLGEGRHRLVVTAHHILLDGWSTPIILGEMSAAYAGRLGSSTSPSYRDYLAWLSRQDEKATRSAWRSELAGSDEPTMVDADAGKTMVMPDEHSEWLSEEATRTLTDFARGHGLTLSTIVQGTWALVLARLAGRTDVVFGTVVSGRPADVPDVERMVGMFINTIPVRVRLEGSMPVLDMFHDLQRRQSALTEHQYMGLQEIQKAAGTGAIFDTIMMTVNHPRDVAGLGDDGGVAISSIRTRTGTTYPLSMSATPGERVQIHVAYRPDRIDQETAVEVARQVVRVMERVVAEPSLPVGRLGVTSESTRVSVVERWNSTGEAAGGSSVVDLFRRRSDASPTVSDDRSASSANAVAVMDAGRTLSYADLDRESDRLAGHLAGLGVRRGHNVGVVMERGADLFVALLAVWKAGAAYVPVNVDYPAERIEWMLADAGVSVAVCAEATRGAVSAGVEPVIVDAPAIEGVRHEAPSLTVGADDVAYVMYTSGSTGVPKGVAVPHGSVAALASDPGWSLGTGDCVLMHAPHAFDASLLEIWVPLVSGARVMVAEPGAVDAQRLREAIAGGVTTVHLTAGTFRALAEESPDSFSGLREILTGGDAVPLASVARLRRACPEVRVRHLYGPTEITLCATWHLLEPSAETGDTLPIGRPLAGRQAYVLDAFLQPVMPNVTGELYIGGAGLAHGYLGTGGPTSERFIANPFAHGERMYRTGDLARWTGQGELLFAGRADSQVKIRGYRVEPAEIEVALAEVPQVAQAVVVVREDRPGEKRLIAYVTTEADSGLDPDAVREHLAARLPEFMVPAVVVVLDSLPLTVNGKIDRTALPAPEFTGKPAGREPRTEAELVLVDLFAEILGLDRVGADDSFFELGGDSILSMQLAARARRRDVVFGAKDVFEQETPAGIAAIAERGGETRTDLDDGVGEVAWTPVMRALLERDPGAMTRGAMAQWVTVGAPDDLSVAALAAGLGAVIDAHDMLRSRIVETEGQEPRLVVADRGGVAAATLVERVEAGAGDVDDIADRCANEAAVRLDPAAGVMILAVWVDAGPSRVGRLVVAAHHLAVDVVSWRILLSDLQVACEAVTAGREPAIGPPDVSFRRWARTLVDQAAIRTAESETWTEILDGARSQSRLGELDRTRDTISTAGRKSWTVPRNQAGVLVEKVTSAFHCGVHEVLLATLAGAVAQWRGGTAVVVDVEGHGRQPIGEMDLSRTLGWFTDVHPLRLDVTGVDTAEAIAGGGAAGRLLKNVKENVRAVPDGGLGYGMLRHLNAETRPALAARPKAEIGFNYLGRFSSRPDGGVEPWQMVGTIGGAAEQDMPLRHVVEIDAAVLDAADGPELTLTVTWAGRILGEAEAESLGKAWLDMLTGLAAHVDNDDAAGGHTPSDFPLISLTRRDVAEVEAAVPNLLDIWPLSPLQEGLLFHAVDERGPDVYAGMRTLALDGPLDVARFRVSWQTLLDRHDALRASFHQLGSGAAVQAVAREVTLPWLEADLSHLPEDEALAEFERLAEESQADRFDLTKAPQLRLHLVRLGERRHRLILTSHHISADGWSLPVFTVEVMAAYESGGDARALPVPMSYRDYLTWLAHQDKAAAREAWRTELAGLDEATHVVPPVTITAPIEPDRVRFELDDDLSRHMVEFTRRHGVTMNTLFQGVWALLLARLTGRDDVVFGTTVAGRPPEIPGVESAVGLFMNMLPVRARLTGAEPFLDMLADLQERQVALMPHQHVGLTEINHFAGPGAAFDTIVVFENYPSPPPPSEDPDVLAVRPAGIPDDTGHYPLSMRASEGGGVHGEVIFRPDAFDRTQVEEIVASIIRALEQVVADPRMPVGRVGLIGPEQLRLVVEEWNQTDVPLVPEALPVLFRRQVARSRDAVAVVDAARSLSFGGLLDEVEALARLLVGLGVRRETRVGVVVERSAELAVTLMGVSFAGGVFVPVDLDYPAERIELILANSAPAVLVCTAATRAVVPEKFAGAVVVLDELPAADPEVVLPPVAPGDGAYVIYTSGSTGVPKGVVVTHSGLGNLARAHIERMAVTSSSRVLQLSAIGFDAIVSELYMALLAGGTLVLADAESMPPRVTLGDTIRRWGITHVTVSPSVLAVEDDLPDSLETVLTGGEVLPPALVDRWSPGRRMINAYGPTETTICSTMSFPLSPGHDVVPLGGPIDNVRHYVLDSFLQPVPPGVAGELYITGVGLARGYLGRPGLTAERFVADPFSPGGRMYRSGDRFRWTREGELVFVGRADAQVKVRGYRVEPAEIEAVLAEHPAVAQVAVAVRRDRPGEKQLVAYVVPAANAPAEGGALVSALRELAAERLPEYMMPAAFVSLDRMPLTPNGKLDHRALQAPDFAGMSSGRDPRTAMEARLCELFAEVLGLDRAGADDSFFELGGDSITSMQLSARARRKGLDLTSWRVFDEKTPERLAVLVKELPADGDATEAPESAAGMLVDLSPDQMDQLEAGLAGE</sequence>
<dbReference type="InterPro" id="IPR006162">
    <property type="entry name" value="Ppantetheine_attach_site"/>
</dbReference>
<keyword evidence="3" id="KW-0596">Phosphopantetheine</keyword>
<dbReference type="Pfam" id="PF00668">
    <property type="entry name" value="Condensation"/>
    <property type="match status" value="5"/>
</dbReference>
<dbReference type="Gene3D" id="3.30.559.10">
    <property type="entry name" value="Chloramphenicol acetyltransferase-like domain"/>
    <property type="match status" value="5"/>
</dbReference>
<comment type="similarity">
    <text evidence="2">Belongs to the ATP-dependent AMP-binding enzyme family.</text>
</comment>
<evidence type="ECO:0000256" key="2">
    <source>
        <dbReference type="ARBA" id="ARBA00006432"/>
    </source>
</evidence>
<evidence type="ECO:0000313" key="7">
    <source>
        <dbReference type="EMBL" id="ACJ60990.1"/>
    </source>
</evidence>
<keyword evidence="5" id="KW-0677">Repeat</keyword>
<feature type="domain" description="Carrier" evidence="6">
    <location>
        <begin position="2507"/>
        <end position="2581"/>
    </location>
</feature>
<reference evidence="7" key="1">
    <citation type="journal article" date="2008" name="Proc. Natl. Acad. Sci. U.S.A.">
        <title>Cloning and characterization of new glycopeptide gene clusters found in an environmental DNA megalibrary.</title>
        <authorList>
            <person name="Banik J.J."/>
            <person name="Brady S.F."/>
        </authorList>
    </citation>
    <scope>NUCLEOTIDE SEQUENCE</scope>
</reference>
<dbReference type="Pfam" id="PF13193">
    <property type="entry name" value="AMP-binding_C"/>
    <property type="match status" value="3"/>
</dbReference>
<dbReference type="Gene3D" id="3.30.300.30">
    <property type="match status" value="3"/>
</dbReference>
<feature type="domain" description="Carrier" evidence="6">
    <location>
        <begin position="952"/>
        <end position="1026"/>
    </location>
</feature>
<dbReference type="NCBIfam" id="TIGR01720">
    <property type="entry name" value="NRPS-para261"/>
    <property type="match status" value="2"/>
</dbReference>
<evidence type="ECO:0000256" key="1">
    <source>
        <dbReference type="ARBA" id="ARBA00001957"/>
    </source>
</evidence>
<dbReference type="PROSITE" id="PS50075">
    <property type="entry name" value="CARRIER"/>
    <property type="match status" value="3"/>
</dbReference>
<dbReference type="FunFam" id="3.30.300.30:FF:000010">
    <property type="entry name" value="Enterobactin synthetase component F"/>
    <property type="match status" value="3"/>
</dbReference>
<dbReference type="Gene3D" id="3.40.50.980">
    <property type="match status" value="6"/>
</dbReference>
<comment type="cofactor">
    <cofactor evidence="1">
        <name>pantetheine 4'-phosphate</name>
        <dbReference type="ChEBI" id="CHEBI:47942"/>
    </cofactor>
</comment>
<dbReference type="SUPFAM" id="SSF56801">
    <property type="entry name" value="Acetyl-CoA synthetase-like"/>
    <property type="match status" value="3"/>
</dbReference>
<dbReference type="PROSITE" id="PS00455">
    <property type="entry name" value="AMP_BINDING"/>
    <property type="match status" value="3"/>
</dbReference>
<dbReference type="Pfam" id="PF00550">
    <property type="entry name" value="PP-binding"/>
    <property type="match status" value="3"/>
</dbReference>
<dbReference type="InterPro" id="IPR045851">
    <property type="entry name" value="AMP-bd_C_sf"/>
</dbReference>
<dbReference type="InterPro" id="IPR029058">
    <property type="entry name" value="AB_hydrolase_fold"/>
</dbReference>
<dbReference type="InterPro" id="IPR025110">
    <property type="entry name" value="AMP-bd_C"/>
</dbReference>
<dbReference type="GO" id="GO:0003824">
    <property type="term" value="F:catalytic activity"/>
    <property type="evidence" value="ECO:0007669"/>
    <property type="project" value="InterPro"/>
</dbReference>
<accession>B7T1D2</accession>
<dbReference type="FunFam" id="2.30.38.10:FF:000001">
    <property type="entry name" value="Non-ribosomal peptide synthetase PvdI"/>
    <property type="match status" value="2"/>
</dbReference>
<dbReference type="CDD" id="cd12117">
    <property type="entry name" value="A_NRPS_Srf_like"/>
    <property type="match status" value="2"/>
</dbReference>
<dbReference type="InterPro" id="IPR009081">
    <property type="entry name" value="PP-bd_ACP"/>
</dbReference>
<dbReference type="FunFam" id="1.10.1200.10:FF:000005">
    <property type="entry name" value="Nonribosomal peptide synthetase 1"/>
    <property type="match status" value="3"/>
</dbReference>
<feature type="domain" description="Carrier" evidence="6">
    <location>
        <begin position="4024"/>
        <end position="4098"/>
    </location>
</feature>
<organism evidence="7">
    <name type="scientific">uncultured soil bacterium</name>
    <dbReference type="NCBI Taxonomy" id="164851"/>
    <lineage>
        <taxon>Bacteria</taxon>
        <taxon>environmental samples</taxon>
    </lineage>
</organism>
<dbReference type="InterPro" id="IPR020845">
    <property type="entry name" value="AMP-binding_CS"/>
</dbReference>
<dbReference type="InterPro" id="IPR023213">
    <property type="entry name" value="CAT-like_dom_sf"/>
</dbReference>
<dbReference type="InterPro" id="IPR001242">
    <property type="entry name" value="Condensation_dom"/>
</dbReference>
<dbReference type="SMART" id="SM00823">
    <property type="entry name" value="PKS_PP"/>
    <property type="match status" value="3"/>
</dbReference>
<evidence type="ECO:0000259" key="6">
    <source>
        <dbReference type="PROSITE" id="PS50075"/>
    </source>
</evidence>
<proteinExistence type="inferred from homology"/>
<evidence type="ECO:0000256" key="4">
    <source>
        <dbReference type="ARBA" id="ARBA00022553"/>
    </source>
</evidence>
<dbReference type="NCBIfam" id="TIGR01733">
    <property type="entry name" value="AA-adenyl-dom"/>
    <property type="match status" value="3"/>
</dbReference>
<evidence type="ECO:0000256" key="5">
    <source>
        <dbReference type="ARBA" id="ARBA00022737"/>
    </source>
</evidence>
<dbReference type="NCBIfam" id="NF003417">
    <property type="entry name" value="PRK04813.1"/>
    <property type="match status" value="3"/>
</dbReference>
<dbReference type="Gene3D" id="2.30.38.10">
    <property type="entry name" value="Luciferase, Domain 3"/>
    <property type="match status" value="3"/>
</dbReference>
<dbReference type="SUPFAM" id="SSF47336">
    <property type="entry name" value="ACP-like"/>
    <property type="match status" value="3"/>
</dbReference>
<dbReference type="GO" id="GO:0044550">
    <property type="term" value="P:secondary metabolite biosynthetic process"/>
    <property type="evidence" value="ECO:0007669"/>
    <property type="project" value="UniProtKB-ARBA"/>
</dbReference>
<dbReference type="PANTHER" id="PTHR45527:SF1">
    <property type="entry name" value="FATTY ACID SYNTHASE"/>
    <property type="match status" value="1"/>
</dbReference>
<dbReference type="EMBL" id="EU874253">
    <property type="protein sequence ID" value="ACJ60990.1"/>
    <property type="molecule type" value="Genomic_DNA"/>
</dbReference>
<dbReference type="PANTHER" id="PTHR45527">
    <property type="entry name" value="NONRIBOSOMAL PEPTIDE SYNTHETASE"/>
    <property type="match status" value="1"/>
</dbReference>
<name>B7T1D2_9BACT</name>
<dbReference type="FunFam" id="3.40.50.980:FF:000001">
    <property type="entry name" value="Non-ribosomal peptide synthetase"/>
    <property type="match status" value="2"/>
</dbReference>
<dbReference type="Gene3D" id="1.10.1200.10">
    <property type="entry name" value="ACP-like"/>
    <property type="match status" value="2"/>
</dbReference>
<dbReference type="Gene3D" id="3.40.50.1820">
    <property type="entry name" value="alpha/beta hydrolase"/>
    <property type="match status" value="1"/>
</dbReference>
<dbReference type="InterPro" id="IPR020806">
    <property type="entry name" value="PKS_PP-bd"/>
</dbReference>
<dbReference type="InterPro" id="IPR010060">
    <property type="entry name" value="NRPS_synth"/>
</dbReference>
<dbReference type="FunFam" id="3.40.50.12780:FF:000012">
    <property type="entry name" value="Non-ribosomal peptide synthetase"/>
    <property type="match status" value="2"/>
</dbReference>
<dbReference type="InterPro" id="IPR010071">
    <property type="entry name" value="AA_adenyl_dom"/>
</dbReference>
<dbReference type="SUPFAM" id="SSF52777">
    <property type="entry name" value="CoA-dependent acyltransferases"/>
    <property type="match status" value="10"/>
</dbReference>
<gene>
    <name evidence="7" type="primary">teg7</name>
</gene>
<dbReference type="CDD" id="cd19543">
    <property type="entry name" value="DCL_NRPS"/>
    <property type="match status" value="3"/>
</dbReference>
<dbReference type="InterPro" id="IPR036736">
    <property type="entry name" value="ACP-like_sf"/>
</dbReference>
<dbReference type="Gene3D" id="3.30.559.30">
    <property type="entry name" value="Nonribosomal peptide synthetase, condensation domain"/>
    <property type="match status" value="5"/>
</dbReference>
<evidence type="ECO:0000256" key="3">
    <source>
        <dbReference type="ARBA" id="ARBA00022450"/>
    </source>
</evidence>
<dbReference type="Pfam" id="PF00501">
    <property type="entry name" value="AMP-binding"/>
    <property type="match status" value="3"/>
</dbReference>
<dbReference type="InterPro" id="IPR000873">
    <property type="entry name" value="AMP-dep_synth/lig_dom"/>
</dbReference>
<dbReference type="GO" id="GO:0031177">
    <property type="term" value="F:phosphopantetheine binding"/>
    <property type="evidence" value="ECO:0007669"/>
    <property type="project" value="InterPro"/>
</dbReference>
<protein>
    <submittedName>
        <fullName evidence="7">Teg7</fullName>
    </submittedName>
</protein>